<feature type="domain" description="Peptidase S9 prolyl oligopeptidase catalytic" evidence="5">
    <location>
        <begin position="432"/>
        <end position="625"/>
    </location>
</feature>
<dbReference type="EMBL" id="JADGKB010000055">
    <property type="protein sequence ID" value="KAJ3256112.1"/>
    <property type="molecule type" value="Genomic_DNA"/>
</dbReference>
<dbReference type="InterPro" id="IPR029058">
    <property type="entry name" value="AB_hydrolase_fold"/>
</dbReference>
<dbReference type="InterPro" id="IPR011042">
    <property type="entry name" value="6-blade_b-propeller_TolB-like"/>
</dbReference>
<dbReference type="PANTHER" id="PTHR42776">
    <property type="entry name" value="SERINE PEPTIDASE S9 FAMILY MEMBER"/>
    <property type="match status" value="1"/>
</dbReference>
<dbReference type="InterPro" id="IPR002470">
    <property type="entry name" value="Peptidase_S9A"/>
</dbReference>
<evidence type="ECO:0000313" key="7">
    <source>
        <dbReference type="Proteomes" id="UP001210925"/>
    </source>
</evidence>
<accession>A0AAD5UEM0</accession>
<name>A0AAD5UEM0_9FUNG</name>
<dbReference type="SUPFAM" id="SSF69304">
    <property type="entry name" value="Tricorn protease N-terminal domain"/>
    <property type="match status" value="1"/>
</dbReference>
<dbReference type="AlphaFoldDB" id="A0AAD5UEM0"/>
<comment type="similarity">
    <text evidence="2">Belongs to the peptidase S9C family.</text>
</comment>
<dbReference type="Gene3D" id="3.40.50.1820">
    <property type="entry name" value="alpha/beta hydrolase"/>
    <property type="match status" value="1"/>
</dbReference>
<keyword evidence="4" id="KW-0645">Protease</keyword>
<comment type="caution">
    <text evidence="6">The sequence shown here is derived from an EMBL/GenBank/DDBJ whole genome shotgun (WGS) entry which is preliminary data.</text>
</comment>
<keyword evidence="4" id="KW-0720">Serine protease</keyword>
<dbReference type="InterPro" id="IPR001375">
    <property type="entry name" value="Peptidase_S9_cat"/>
</dbReference>
<dbReference type="PRINTS" id="PR00862">
    <property type="entry name" value="PROLIGOPTASE"/>
</dbReference>
<proteinExistence type="inferred from homology"/>
<evidence type="ECO:0000259" key="5">
    <source>
        <dbReference type="Pfam" id="PF00326"/>
    </source>
</evidence>
<keyword evidence="3 4" id="KW-0378">Hydrolase</keyword>
<dbReference type="PANTHER" id="PTHR42776:SF27">
    <property type="entry name" value="DIPEPTIDYL PEPTIDASE FAMILY MEMBER 6"/>
    <property type="match status" value="1"/>
</dbReference>
<comment type="similarity">
    <text evidence="1 4">Belongs to the peptidase S9A family.</text>
</comment>
<reference evidence="6" key="1">
    <citation type="submission" date="2020-05" db="EMBL/GenBank/DDBJ databases">
        <title>Phylogenomic resolution of chytrid fungi.</title>
        <authorList>
            <person name="Stajich J.E."/>
            <person name="Amses K."/>
            <person name="Simmons R."/>
            <person name="Seto K."/>
            <person name="Myers J."/>
            <person name="Bonds A."/>
            <person name="Quandt C.A."/>
            <person name="Barry K."/>
            <person name="Liu P."/>
            <person name="Grigoriev I."/>
            <person name="Longcore J.E."/>
            <person name="James T.Y."/>
        </authorList>
    </citation>
    <scope>NUCLEOTIDE SEQUENCE</scope>
    <source>
        <strain evidence="6">PLAUS21</strain>
    </source>
</reference>
<sequence length="630" mass="71596">MQNITLQPQTSPAQLVKAFGIPELDLDQQTLDKLDAYHKVSPIEFHGYGFPNTRFADGVFVLKRPENSQSKEMFYYENGTYLQLTRLSELNEGNNIKSWIPLGSAIYFSMDFGGNEKPQIHRMDYATFNIERLTNDTYMYYLSPAVYDHYIAFSSNKRNNVDFDCYLYDVDTGKEIMIYQGVGMYRAKLSPDLSKVVLHRSISRLESVLFVGDFNFETVKQEDLYSISDQLGKTYIEDIQWKSGSNDTLFISTTCYSEFINVIEYNITTRAIKHITTPTGLLPINWDTSISTFADGVILNANEGGTSGLYYYSNGAVTRVEIPALGVINNSLFNHDKSKMMIVLDNIHSPSTLYEYDINFNRKEFLKAETDFVVSEPEIVSFKSFDGLEIPAFYYKAKKEKSPVVLYMHGGPASQIKATFSPPNHCLSFQFMVNEMGISVLAPNVRGSSGYGATYQAADDGLKRMDSVYDIGACIEWIKTQPNLDSEKICIMGRSYGGYMVLAGLVEYPQLHCGIDTCGISDFVSFLQSMPEFRRDLRRPEYGDERIPEVYDFLKRISPLTNAGKIKVPLLIGQGENDIRVPLGEAVQIANTVKESWLMVAEKEGHVFFQKSVLDYYRKLITFFLIKHMQ</sequence>
<gene>
    <name evidence="6" type="ORF">HK103_005681</name>
</gene>
<dbReference type="GO" id="GO:0004252">
    <property type="term" value="F:serine-type endopeptidase activity"/>
    <property type="evidence" value="ECO:0007669"/>
    <property type="project" value="UniProtKB-UniRule"/>
</dbReference>
<evidence type="ECO:0000256" key="1">
    <source>
        <dbReference type="ARBA" id="ARBA00005228"/>
    </source>
</evidence>
<evidence type="ECO:0000313" key="6">
    <source>
        <dbReference type="EMBL" id="KAJ3256112.1"/>
    </source>
</evidence>
<protein>
    <recommendedName>
        <fullName evidence="4">Prolyl endopeptidase</fullName>
        <ecNumber evidence="4">3.4.21.-</ecNumber>
    </recommendedName>
</protein>
<evidence type="ECO:0000256" key="4">
    <source>
        <dbReference type="RuleBase" id="RU368024"/>
    </source>
</evidence>
<dbReference type="Proteomes" id="UP001210925">
    <property type="component" value="Unassembled WGS sequence"/>
</dbReference>
<dbReference type="Gene3D" id="2.120.10.30">
    <property type="entry name" value="TolB, C-terminal domain"/>
    <property type="match status" value="1"/>
</dbReference>
<organism evidence="6 7">
    <name type="scientific">Boothiomyces macroporosus</name>
    <dbReference type="NCBI Taxonomy" id="261099"/>
    <lineage>
        <taxon>Eukaryota</taxon>
        <taxon>Fungi</taxon>
        <taxon>Fungi incertae sedis</taxon>
        <taxon>Chytridiomycota</taxon>
        <taxon>Chytridiomycota incertae sedis</taxon>
        <taxon>Chytridiomycetes</taxon>
        <taxon>Rhizophydiales</taxon>
        <taxon>Terramycetaceae</taxon>
        <taxon>Boothiomyces</taxon>
    </lineage>
</organism>
<evidence type="ECO:0000256" key="2">
    <source>
        <dbReference type="ARBA" id="ARBA00010040"/>
    </source>
</evidence>
<dbReference type="GO" id="GO:0006508">
    <property type="term" value="P:proteolysis"/>
    <property type="evidence" value="ECO:0007669"/>
    <property type="project" value="UniProtKB-KW"/>
</dbReference>
<dbReference type="EC" id="3.4.21.-" evidence="4"/>
<keyword evidence="7" id="KW-1185">Reference proteome</keyword>
<dbReference type="SUPFAM" id="SSF53474">
    <property type="entry name" value="alpha/beta-Hydrolases"/>
    <property type="match status" value="1"/>
</dbReference>
<dbReference type="Pfam" id="PF00326">
    <property type="entry name" value="Peptidase_S9"/>
    <property type="match status" value="1"/>
</dbReference>
<evidence type="ECO:0000256" key="3">
    <source>
        <dbReference type="ARBA" id="ARBA00022801"/>
    </source>
</evidence>